<evidence type="ECO:0000313" key="4">
    <source>
        <dbReference type="EMBL" id="GBQ85137.1"/>
    </source>
</evidence>
<dbReference type="Gene3D" id="3.40.50.1700">
    <property type="entry name" value="Glycoside hydrolase family 3 C-terminal domain"/>
    <property type="match status" value="1"/>
</dbReference>
<comment type="caution">
    <text evidence="4">The sequence shown here is derived from an EMBL/GenBank/DDBJ whole genome shotgun (WGS) entry which is preliminary data.</text>
</comment>
<evidence type="ECO:0000256" key="2">
    <source>
        <dbReference type="ARBA" id="ARBA00022801"/>
    </source>
</evidence>
<dbReference type="InterPro" id="IPR050288">
    <property type="entry name" value="Cellulose_deg_GH3"/>
</dbReference>
<dbReference type="InterPro" id="IPR002772">
    <property type="entry name" value="Glyco_hydro_3_C"/>
</dbReference>
<dbReference type="Pfam" id="PF01915">
    <property type="entry name" value="Glyco_hydro_3_C"/>
    <property type="match status" value="1"/>
</dbReference>
<accession>A0ABQ0PZ28</accession>
<name>A0ABQ0PZ28_9PROT</name>
<organism evidence="4 5">
    <name type="scientific">Asaia krungthepensis NRIC 0535</name>
    <dbReference type="NCBI Taxonomy" id="1307925"/>
    <lineage>
        <taxon>Bacteria</taxon>
        <taxon>Pseudomonadati</taxon>
        <taxon>Pseudomonadota</taxon>
        <taxon>Alphaproteobacteria</taxon>
        <taxon>Acetobacterales</taxon>
        <taxon>Acetobacteraceae</taxon>
        <taxon>Asaia</taxon>
    </lineage>
</organism>
<reference evidence="4" key="1">
    <citation type="submission" date="2013-04" db="EMBL/GenBank/DDBJ databases">
        <title>The genome sequencing project of 58 acetic acid bacteria.</title>
        <authorList>
            <person name="Okamoto-Kainuma A."/>
            <person name="Ishikawa M."/>
            <person name="Umino S."/>
            <person name="Koizumi Y."/>
            <person name="Shiwa Y."/>
            <person name="Yoshikawa H."/>
            <person name="Matsutani M."/>
            <person name="Matsushita K."/>
        </authorList>
    </citation>
    <scope>NUCLEOTIDE SEQUENCE</scope>
    <source>
        <strain evidence="4">NRIC 0535</strain>
    </source>
</reference>
<proteinExistence type="inferred from homology"/>
<dbReference type="RefSeq" id="WP_264814513.1">
    <property type="nucleotide sequence ID" value="NZ_BAPV01000004.1"/>
</dbReference>
<gene>
    <name evidence="4" type="ORF">AA0535_0682</name>
</gene>
<evidence type="ECO:0000313" key="5">
    <source>
        <dbReference type="Proteomes" id="UP001062776"/>
    </source>
</evidence>
<sequence length="109" mass="11827">MPHDQEALITRIAAHNPRVIVVLETGGPVLMPRRESVPAILHAFYAGAVGGEAIAALLFGHVSPSGRLPFTIPLSEEDLPCPARIDPQSVVSNPVQLVDRPVVYRDYRI</sequence>
<dbReference type="SUPFAM" id="SSF52279">
    <property type="entry name" value="Beta-D-glucan exohydrolase, C-terminal domain"/>
    <property type="match status" value="1"/>
</dbReference>
<dbReference type="PANTHER" id="PTHR42715">
    <property type="entry name" value="BETA-GLUCOSIDASE"/>
    <property type="match status" value="1"/>
</dbReference>
<dbReference type="PANTHER" id="PTHR42715:SF10">
    <property type="entry name" value="BETA-GLUCOSIDASE"/>
    <property type="match status" value="1"/>
</dbReference>
<feature type="domain" description="Glycoside hydrolase family 3 C-terminal" evidence="3">
    <location>
        <begin position="1"/>
        <end position="84"/>
    </location>
</feature>
<keyword evidence="5" id="KW-1185">Reference proteome</keyword>
<dbReference type="InterPro" id="IPR036881">
    <property type="entry name" value="Glyco_hydro_3_C_sf"/>
</dbReference>
<dbReference type="Proteomes" id="UP001062776">
    <property type="component" value="Unassembled WGS sequence"/>
</dbReference>
<protein>
    <recommendedName>
        <fullName evidence="3">Glycoside hydrolase family 3 C-terminal domain-containing protein</fullName>
    </recommendedName>
</protein>
<comment type="similarity">
    <text evidence="1">Belongs to the glycosyl hydrolase 3 family.</text>
</comment>
<dbReference type="EMBL" id="BAPV01000004">
    <property type="protein sequence ID" value="GBQ85137.1"/>
    <property type="molecule type" value="Genomic_DNA"/>
</dbReference>
<keyword evidence="2" id="KW-0378">Hydrolase</keyword>
<evidence type="ECO:0000259" key="3">
    <source>
        <dbReference type="Pfam" id="PF01915"/>
    </source>
</evidence>
<evidence type="ECO:0000256" key="1">
    <source>
        <dbReference type="ARBA" id="ARBA00005336"/>
    </source>
</evidence>